<dbReference type="AlphaFoldDB" id="A0A0N5C279"/>
<sequence length="94" mass="11016">MPLTIKQWEFKSVNKRQDELLCIRVKDERKMCSVATFEAINGRTNHWRHGREKVNSSTENINNYHNYSDFPMPDQRTDSLPSENSSQAKSQSDL</sequence>
<organism evidence="2 3">
    <name type="scientific">Strongyloides papillosus</name>
    <name type="common">Intestinal threadworm</name>
    <dbReference type="NCBI Taxonomy" id="174720"/>
    <lineage>
        <taxon>Eukaryota</taxon>
        <taxon>Metazoa</taxon>
        <taxon>Ecdysozoa</taxon>
        <taxon>Nematoda</taxon>
        <taxon>Chromadorea</taxon>
        <taxon>Rhabditida</taxon>
        <taxon>Tylenchina</taxon>
        <taxon>Panagrolaimomorpha</taxon>
        <taxon>Strongyloidoidea</taxon>
        <taxon>Strongyloididae</taxon>
        <taxon>Strongyloides</taxon>
    </lineage>
</organism>
<feature type="compositionally biased region" description="Polar residues" evidence="1">
    <location>
        <begin position="55"/>
        <end position="66"/>
    </location>
</feature>
<proteinExistence type="predicted"/>
<name>A0A0N5C279_STREA</name>
<accession>A0A0N5C279</accession>
<protein>
    <submittedName>
        <fullName evidence="3">Ovule protein</fullName>
    </submittedName>
</protein>
<evidence type="ECO:0000256" key="1">
    <source>
        <dbReference type="SAM" id="MobiDB-lite"/>
    </source>
</evidence>
<dbReference type="WBParaSite" id="SPAL_0001209125.1">
    <property type="protein sequence ID" value="SPAL_0001209125.1"/>
    <property type="gene ID" value="SPAL_0001209125"/>
</dbReference>
<evidence type="ECO:0000313" key="2">
    <source>
        <dbReference type="Proteomes" id="UP000046392"/>
    </source>
</evidence>
<dbReference type="Proteomes" id="UP000046392">
    <property type="component" value="Unplaced"/>
</dbReference>
<evidence type="ECO:0000313" key="3">
    <source>
        <dbReference type="WBParaSite" id="SPAL_0001209125.1"/>
    </source>
</evidence>
<feature type="compositionally biased region" description="Polar residues" evidence="1">
    <location>
        <begin position="78"/>
        <end position="94"/>
    </location>
</feature>
<feature type="region of interest" description="Disordered" evidence="1">
    <location>
        <begin position="50"/>
        <end position="94"/>
    </location>
</feature>
<reference evidence="3" key="1">
    <citation type="submission" date="2017-02" db="UniProtKB">
        <authorList>
            <consortium name="WormBaseParasite"/>
        </authorList>
    </citation>
    <scope>IDENTIFICATION</scope>
</reference>
<keyword evidence="2" id="KW-1185">Reference proteome</keyword>